<feature type="compositionally biased region" description="Gly residues" evidence="1">
    <location>
        <begin position="434"/>
        <end position="449"/>
    </location>
</feature>
<feature type="compositionally biased region" description="Polar residues" evidence="1">
    <location>
        <begin position="734"/>
        <end position="763"/>
    </location>
</feature>
<feature type="compositionally biased region" description="Low complexity" evidence="1">
    <location>
        <begin position="123"/>
        <end position="137"/>
    </location>
</feature>
<feature type="region of interest" description="Disordered" evidence="1">
    <location>
        <begin position="667"/>
        <end position="776"/>
    </location>
</feature>
<proteinExistence type="predicted"/>
<feature type="compositionally biased region" description="Low complexity" evidence="1">
    <location>
        <begin position="403"/>
        <end position="420"/>
    </location>
</feature>
<feature type="region of interest" description="Disordered" evidence="1">
    <location>
        <begin position="897"/>
        <end position="1055"/>
    </location>
</feature>
<feature type="compositionally biased region" description="Basic and acidic residues" evidence="1">
    <location>
        <begin position="335"/>
        <end position="345"/>
    </location>
</feature>
<name>A0A6A4WCQ4_AMPAM</name>
<gene>
    <name evidence="2" type="ORF">FJT64_027535</name>
</gene>
<feature type="compositionally biased region" description="Low complexity" evidence="1">
    <location>
        <begin position="974"/>
        <end position="990"/>
    </location>
</feature>
<feature type="region of interest" description="Disordered" evidence="1">
    <location>
        <begin position="393"/>
        <end position="475"/>
    </location>
</feature>
<feature type="compositionally biased region" description="Low complexity" evidence="1">
    <location>
        <begin position="14"/>
        <end position="27"/>
    </location>
</feature>
<feature type="compositionally biased region" description="Low complexity" evidence="1">
    <location>
        <begin position="601"/>
        <end position="612"/>
    </location>
</feature>
<feature type="compositionally biased region" description="Basic and acidic residues" evidence="1">
    <location>
        <begin position="458"/>
        <end position="475"/>
    </location>
</feature>
<feature type="compositionally biased region" description="Polar residues" evidence="1">
    <location>
        <begin position="613"/>
        <end position="655"/>
    </location>
</feature>
<feature type="region of interest" description="Disordered" evidence="1">
    <location>
        <begin position="563"/>
        <end position="655"/>
    </location>
</feature>
<feature type="compositionally biased region" description="Low complexity" evidence="1">
    <location>
        <begin position="764"/>
        <end position="775"/>
    </location>
</feature>
<protein>
    <submittedName>
        <fullName evidence="2">Uncharacterized protein</fullName>
    </submittedName>
</protein>
<feature type="region of interest" description="Disordered" evidence="1">
    <location>
        <begin position="222"/>
        <end position="247"/>
    </location>
</feature>
<feature type="compositionally biased region" description="Acidic residues" evidence="1">
    <location>
        <begin position="1"/>
        <end position="10"/>
    </location>
</feature>
<dbReference type="Proteomes" id="UP000440578">
    <property type="component" value="Unassembled WGS sequence"/>
</dbReference>
<evidence type="ECO:0000313" key="2">
    <source>
        <dbReference type="EMBL" id="KAF0299818.1"/>
    </source>
</evidence>
<dbReference type="EMBL" id="VIIS01001329">
    <property type="protein sequence ID" value="KAF0299818.1"/>
    <property type="molecule type" value="Genomic_DNA"/>
</dbReference>
<feature type="compositionally biased region" description="Low complexity" evidence="1">
    <location>
        <begin position="708"/>
        <end position="733"/>
    </location>
</feature>
<sequence length="1055" mass="109728">MDVDAADQPEVDLAPAGAAGDTPATDANSKLSAGDEGAEMRGLTENGPGGSDEAAAQGAGGGADSKQLGAGACSEPVADQSGPGESDQPDTAKAELNAAQPDQPLDKDIALVTLDSDSDESGRPGPTGRTGARPPRACLNPDCKARQGLVSAGSSDLVYFTMVHGEGAAVPAHLRANGKRAKICTVCKMVVEKYNKLMAELVSQGRPLLEGAVRAKQNEVCLDSDGEDGPAGQQPVGDDDSASDSSELSLLEADGDMEERIRAAMSAVHFDHQLDTCIEWVRHKQAQIDDSFSKTERELSRLDKDLHYLYEDLYKERPPTRADPPAGDRAAGTHSDARPEWRHADGTAASGRPAPSEALRPPPSRPVWVEDALAAGGRLVALQPAAPVRLGAAPLTPGRQADKGAAPAAAVQPAAQWSAPLPHPAGEQRLGDGAAPGTGSAGPALGGRPGCALDPAAEEQRQRDPLPGRPDGHSDGELLAAAAELVHSGRLMWLPRHRIGVQTWRGRSSRSQPLPPRHEQAVRRYLRLLDSRQARRGPDGAPGRPVPGLLRVAEWALSPTGLISSPPRTAAGQQSIPAGQLQSTDVTVTTPVGQQSTPANQQSQTAAGQQSTPANQQSTPANQQSTPANQQSTPANQQSTAVNQQSTAAGQQSTPLNQQSTLVNQQSTVANQQSTPANQQSTPANQQSTATGQQSTVANQQSIPVNEQSSPANQQSQTAASQQSTVANQQSTAVNQQSTVANQQSTLANQQSTAAGQQSTLANQQSTAAGQQSQQLPMAAAQRLELYQPTNTKKVHLRLRSPAFHERRQLPPWTLFSRPPTAPVRRPLFPPVAAARRSWREPEPAGCALALSVPPPGCWQAPPAAVLQLLSAAGPGAAAAAQTAEAGSRLRQMLARLCGSRPPPPQLRPAQSAQLPPVSQPPPASQLPPVPQSQVSPPTVSQPPAVYQRPPASRPPGPVSERPPAAEPPRRSLRAPAETAASTLLPASAAPCGRTGRRPASSFTARCPPPELCAGQSRALAPQEDGAGRTDTTHPQVFHAGVRGGGGGRSLPSSV</sequence>
<reference evidence="2 3" key="1">
    <citation type="submission" date="2019-07" db="EMBL/GenBank/DDBJ databases">
        <title>Draft genome assembly of a fouling barnacle, Amphibalanus amphitrite (Darwin, 1854): The first reference genome for Thecostraca.</title>
        <authorList>
            <person name="Kim W."/>
        </authorList>
    </citation>
    <scope>NUCLEOTIDE SEQUENCE [LARGE SCALE GENOMIC DNA]</scope>
    <source>
        <strain evidence="2">SNU_AA5</strain>
        <tissue evidence="2">Soma without cirri and trophi</tissue>
    </source>
</reference>
<organism evidence="2 3">
    <name type="scientific">Amphibalanus amphitrite</name>
    <name type="common">Striped barnacle</name>
    <name type="synonym">Balanus amphitrite</name>
    <dbReference type="NCBI Taxonomy" id="1232801"/>
    <lineage>
        <taxon>Eukaryota</taxon>
        <taxon>Metazoa</taxon>
        <taxon>Ecdysozoa</taxon>
        <taxon>Arthropoda</taxon>
        <taxon>Crustacea</taxon>
        <taxon>Multicrustacea</taxon>
        <taxon>Cirripedia</taxon>
        <taxon>Thoracica</taxon>
        <taxon>Thoracicalcarea</taxon>
        <taxon>Balanomorpha</taxon>
        <taxon>Balanoidea</taxon>
        <taxon>Balanidae</taxon>
        <taxon>Amphibalaninae</taxon>
        <taxon>Amphibalanus</taxon>
    </lineage>
</organism>
<evidence type="ECO:0000256" key="1">
    <source>
        <dbReference type="SAM" id="MobiDB-lite"/>
    </source>
</evidence>
<keyword evidence="3" id="KW-1185">Reference proteome</keyword>
<evidence type="ECO:0000313" key="3">
    <source>
        <dbReference type="Proteomes" id="UP000440578"/>
    </source>
</evidence>
<feature type="compositionally biased region" description="Polar residues" evidence="1">
    <location>
        <begin position="667"/>
        <end position="707"/>
    </location>
</feature>
<feature type="region of interest" description="Disordered" evidence="1">
    <location>
        <begin position="315"/>
        <end position="365"/>
    </location>
</feature>
<feature type="compositionally biased region" description="Low complexity" evidence="1">
    <location>
        <begin position="932"/>
        <end position="946"/>
    </location>
</feature>
<feature type="compositionally biased region" description="Pro residues" evidence="1">
    <location>
        <begin position="918"/>
        <end position="931"/>
    </location>
</feature>
<dbReference type="AlphaFoldDB" id="A0A6A4WCQ4"/>
<dbReference type="OrthoDB" id="5792673at2759"/>
<comment type="caution">
    <text evidence="2">The sequence shown here is derived from an EMBL/GenBank/DDBJ whole genome shotgun (WGS) entry which is preliminary data.</text>
</comment>
<accession>A0A6A4WCQ4</accession>
<feature type="compositionally biased region" description="Polar residues" evidence="1">
    <location>
        <begin position="563"/>
        <end position="600"/>
    </location>
</feature>
<feature type="region of interest" description="Disordered" evidence="1">
    <location>
        <begin position="1"/>
        <end position="138"/>
    </location>
</feature>